<dbReference type="PROSITE" id="PS50240">
    <property type="entry name" value="TRYPSIN_DOM"/>
    <property type="match status" value="1"/>
</dbReference>
<evidence type="ECO:0000259" key="3">
    <source>
        <dbReference type="PROSITE" id="PS50240"/>
    </source>
</evidence>
<feature type="signal peptide" evidence="2">
    <location>
        <begin position="1"/>
        <end position="34"/>
    </location>
</feature>
<dbReference type="PANTHER" id="PTHR24260">
    <property type="match status" value="1"/>
</dbReference>
<protein>
    <submittedName>
        <fullName evidence="4">VCBS repeat-containing protein</fullName>
    </submittedName>
</protein>
<dbReference type="PRINTS" id="PR00722">
    <property type="entry name" value="CHYMOTRYPSIN"/>
</dbReference>
<organism evidence="4 5">
    <name type="scientific">Streptomyces mexicanus</name>
    <dbReference type="NCBI Taxonomy" id="178566"/>
    <lineage>
        <taxon>Bacteria</taxon>
        <taxon>Bacillati</taxon>
        <taxon>Actinomycetota</taxon>
        <taxon>Actinomycetes</taxon>
        <taxon>Kitasatosporales</taxon>
        <taxon>Streptomycetaceae</taxon>
        <taxon>Streptomyces</taxon>
    </lineage>
</organism>
<evidence type="ECO:0000256" key="2">
    <source>
        <dbReference type="SAM" id="SignalP"/>
    </source>
</evidence>
<dbReference type="GO" id="GO:0004252">
    <property type="term" value="F:serine-type endopeptidase activity"/>
    <property type="evidence" value="ECO:0007669"/>
    <property type="project" value="InterPro"/>
</dbReference>
<dbReference type="InterPro" id="IPR043504">
    <property type="entry name" value="Peptidase_S1_PA_chymotrypsin"/>
</dbReference>
<dbReference type="AlphaFoldDB" id="A0A7X1HYK0"/>
<dbReference type="Proteomes" id="UP000517694">
    <property type="component" value="Unassembled WGS sequence"/>
</dbReference>
<dbReference type="InterPro" id="IPR051333">
    <property type="entry name" value="CLIP_Serine_Protease"/>
</dbReference>
<feature type="chain" id="PRO_5031406150" evidence="2">
    <location>
        <begin position="35"/>
        <end position="531"/>
    </location>
</feature>
<gene>
    <name evidence="4" type="ORF">H1R13_11250</name>
</gene>
<evidence type="ECO:0000313" key="5">
    <source>
        <dbReference type="Proteomes" id="UP000517694"/>
    </source>
</evidence>
<dbReference type="Pfam" id="PF00089">
    <property type="entry name" value="Trypsin"/>
    <property type="match status" value="1"/>
</dbReference>
<dbReference type="Gene3D" id="2.130.10.130">
    <property type="entry name" value="Integrin alpha, N-terminal"/>
    <property type="match status" value="1"/>
</dbReference>
<dbReference type="EMBL" id="JACMHY010000003">
    <property type="protein sequence ID" value="MBC2865557.1"/>
    <property type="molecule type" value="Genomic_DNA"/>
</dbReference>
<dbReference type="RefSeq" id="WP_185947238.1">
    <property type="nucleotide sequence ID" value="NZ_JACMHY010000003.1"/>
</dbReference>
<proteinExistence type="predicted"/>
<dbReference type="InterPro" id="IPR001314">
    <property type="entry name" value="Peptidase_S1A"/>
</dbReference>
<dbReference type="SMART" id="SM00020">
    <property type="entry name" value="Tryp_SPc"/>
    <property type="match status" value="1"/>
</dbReference>
<dbReference type="GO" id="GO:0006508">
    <property type="term" value="P:proteolysis"/>
    <property type="evidence" value="ECO:0007669"/>
    <property type="project" value="InterPro"/>
</dbReference>
<dbReference type="InterPro" id="IPR013517">
    <property type="entry name" value="FG-GAP"/>
</dbReference>
<name>A0A7X1HYK0_9ACTN</name>
<dbReference type="SUPFAM" id="SSF50494">
    <property type="entry name" value="Trypsin-like serine proteases"/>
    <property type="match status" value="1"/>
</dbReference>
<dbReference type="InterPro" id="IPR028994">
    <property type="entry name" value="Integrin_alpha_N"/>
</dbReference>
<sequence length="531" mass="55801">MDRSRTTRTLPARAAAAALLLAAPLLMTATPADAIVGPAASDAGYAFTARIDIGDHVRACSGALVDPRWVVTAASCFVDDPAAGTTPAPGKPAQKTTVTVGRTALADTGGLVTEVTEVVPYQGRDLVMARLAQPATGIATVPLATTAPAAGETLTAAGFGRTGSEWSPLALHTGTFKVDSAEDGQMAVTGQNGAAVCAGDAGGPLVREKDGKLELVAVNSRSWQGGCWGTDPSETRTGAVSTRVDDSAAQQWMKETRERLRQVVHTADVNGDGLSDLVIQGVDDGNITVRTAKAKVTVEPGRPTFRFNDGVHWSAGWSNFTGQPGKGRLYFADINGDGKADMIVHGTDGDISVRLNKGTYFDGGTHWSAGWANFLGQEGKGRLYFADINGDAKADMIVHGTDGDISVRLNKGTYFDGGTHWSAGWANFLGQEGKGRLYFADINGDAKADMIVHGTDGDISVRLNKGTYFDGGTHWSAGWANFLGHPKGSLYFADVTGDGRADLWVQSTDGRIATRENTGTYFKIVDGDDWI</sequence>
<evidence type="ECO:0000256" key="1">
    <source>
        <dbReference type="ARBA" id="ARBA00022729"/>
    </source>
</evidence>
<comment type="caution">
    <text evidence="4">The sequence shown here is derived from an EMBL/GenBank/DDBJ whole genome shotgun (WGS) entry which is preliminary data.</text>
</comment>
<dbReference type="PANTHER" id="PTHR24260:SF136">
    <property type="entry name" value="GH08193P-RELATED"/>
    <property type="match status" value="1"/>
</dbReference>
<dbReference type="InterPro" id="IPR001254">
    <property type="entry name" value="Trypsin_dom"/>
</dbReference>
<reference evidence="4 5" key="1">
    <citation type="submission" date="2020-08" db="EMBL/GenBank/DDBJ databases">
        <title>Whole-Genome Sequence of French Clinical Streptomyces mexicanus Strain Q0842.</title>
        <authorList>
            <person name="Boxberger M."/>
            <person name="La Scola B."/>
        </authorList>
    </citation>
    <scope>NUCLEOTIDE SEQUENCE [LARGE SCALE GENOMIC DNA]</scope>
    <source>
        <strain evidence="4 5">Marseille-Q0842</strain>
    </source>
</reference>
<keyword evidence="5" id="KW-1185">Reference proteome</keyword>
<feature type="domain" description="Peptidase S1" evidence="3">
    <location>
        <begin position="35"/>
        <end position="258"/>
    </location>
</feature>
<evidence type="ECO:0000313" key="4">
    <source>
        <dbReference type="EMBL" id="MBC2865557.1"/>
    </source>
</evidence>
<dbReference type="SUPFAM" id="SSF69318">
    <property type="entry name" value="Integrin alpha N-terminal domain"/>
    <property type="match status" value="1"/>
</dbReference>
<dbReference type="Gene3D" id="2.40.10.10">
    <property type="entry name" value="Trypsin-like serine proteases"/>
    <property type="match status" value="2"/>
</dbReference>
<accession>A0A7X1HYK0</accession>
<dbReference type="InterPro" id="IPR009003">
    <property type="entry name" value="Peptidase_S1_PA"/>
</dbReference>
<keyword evidence="1 2" id="KW-0732">Signal</keyword>
<dbReference type="Pfam" id="PF13517">
    <property type="entry name" value="FG-GAP_3"/>
    <property type="match status" value="2"/>
</dbReference>